<gene>
    <name evidence="3" type="ORF">VXC91_22615</name>
</gene>
<feature type="transmembrane region" description="Helical" evidence="1">
    <location>
        <begin position="169"/>
        <end position="192"/>
    </location>
</feature>
<organism evidence="3 4">
    <name type="scientific">Streptomyces chiangmaiensis</name>
    <dbReference type="NCBI Taxonomy" id="766497"/>
    <lineage>
        <taxon>Bacteria</taxon>
        <taxon>Bacillati</taxon>
        <taxon>Actinomycetota</taxon>
        <taxon>Actinomycetes</taxon>
        <taxon>Kitasatosporales</taxon>
        <taxon>Streptomycetaceae</taxon>
        <taxon>Streptomyces</taxon>
    </lineage>
</organism>
<dbReference type="InterPro" id="IPR046675">
    <property type="entry name" value="DUF6545"/>
</dbReference>
<evidence type="ECO:0000313" key="3">
    <source>
        <dbReference type="EMBL" id="MED7824708.1"/>
    </source>
</evidence>
<name>A0ABU7FLK3_9ACTN</name>
<keyword evidence="1" id="KW-0812">Transmembrane</keyword>
<feature type="transmembrane region" description="Helical" evidence="1">
    <location>
        <begin position="95"/>
        <end position="112"/>
    </location>
</feature>
<dbReference type="Proteomes" id="UP001333996">
    <property type="component" value="Unassembled WGS sequence"/>
</dbReference>
<evidence type="ECO:0000256" key="1">
    <source>
        <dbReference type="SAM" id="Phobius"/>
    </source>
</evidence>
<dbReference type="EMBL" id="JAYWVC010000081">
    <property type="protein sequence ID" value="MED7824708.1"/>
    <property type="molecule type" value="Genomic_DNA"/>
</dbReference>
<keyword evidence="1" id="KW-0472">Membrane</keyword>
<accession>A0ABU7FLK3</accession>
<feature type="transmembrane region" description="Helical" evidence="1">
    <location>
        <begin position="212"/>
        <end position="234"/>
    </location>
</feature>
<keyword evidence="1" id="KW-1133">Transmembrane helix</keyword>
<dbReference type="NCBIfam" id="NF042915">
    <property type="entry name" value="MAB_1171c_fam"/>
    <property type="match status" value="1"/>
</dbReference>
<sequence>MHFLVAALLWAVFLWRMPSLRHSAKQRTLCLAFAALALAMTFEVPQVADWVDTTTGVANSAYLAKHLFGAVSASAVLGFVIAIVRPEGFFGRTRLVVQTVSYTAMVVTFLLAPDRPGYLEYLESNADSPWAIAHVAVFTVYIGLSMTAATWFFLYAARHARDGWVRAGHTFLGIGCGLGIGYSLVRLCYIGACFGTPPVDTTAARYEGVCDLLKMAAIVCIALGSCLAPISVATRAAHQWRALRDLAPLWRGLTAAAPHVVLHNELPRRRVERRLRRRIVEIEDAILALSERVPASLQDEARDHARRLTPNPTAQDTRAEAAWLATAATLAPTKAYRGDHPEPTVDHPGFQAELDWLRRVSTAYNTPETRAFAAQAAARLNLAKATTTV</sequence>
<dbReference type="Pfam" id="PF20182">
    <property type="entry name" value="DUF6545"/>
    <property type="match status" value="1"/>
</dbReference>
<feature type="domain" description="DUF6545" evidence="2">
    <location>
        <begin position="238"/>
        <end position="365"/>
    </location>
</feature>
<evidence type="ECO:0000259" key="2">
    <source>
        <dbReference type="Pfam" id="PF20182"/>
    </source>
</evidence>
<reference evidence="3" key="1">
    <citation type="submission" date="2024-01" db="EMBL/GenBank/DDBJ databases">
        <title>First draft genome sequence data of TA4-1, the type strain of Gram-positive actinobacterium Streptomyces chiangmaiensis.</title>
        <authorList>
            <person name="Yasawong M."/>
            <person name="Nantapong N."/>
        </authorList>
    </citation>
    <scope>NUCLEOTIDE SEQUENCE</scope>
    <source>
        <strain evidence="3">TA4-1</strain>
    </source>
</reference>
<comment type="caution">
    <text evidence="3">The sequence shown here is derived from an EMBL/GenBank/DDBJ whole genome shotgun (WGS) entry which is preliminary data.</text>
</comment>
<feature type="transmembrane region" description="Helical" evidence="1">
    <location>
        <begin position="63"/>
        <end position="83"/>
    </location>
</feature>
<keyword evidence="4" id="KW-1185">Reference proteome</keyword>
<protein>
    <submittedName>
        <fullName evidence="3">MAB_1171c family putative transporter</fullName>
    </submittedName>
</protein>
<proteinExistence type="predicted"/>
<evidence type="ECO:0000313" key="4">
    <source>
        <dbReference type="Proteomes" id="UP001333996"/>
    </source>
</evidence>
<feature type="transmembrane region" description="Helical" evidence="1">
    <location>
        <begin position="132"/>
        <end position="157"/>
    </location>
</feature>
<dbReference type="InterPro" id="IPR050039">
    <property type="entry name" value="MAB_1171c-like"/>
</dbReference>
<dbReference type="RefSeq" id="WP_329509138.1">
    <property type="nucleotide sequence ID" value="NZ_BAAAYZ010000082.1"/>
</dbReference>